<feature type="signal peptide" evidence="1">
    <location>
        <begin position="1"/>
        <end position="22"/>
    </location>
</feature>
<evidence type="ECO:0000256" key="1">
    <source>
        <dbReference type="SAM" id="SignalP"/>
    </source>
</evidence>
<proteinExistence type="predicted"/>
<dbReference type="OrthoDB" id="9793878at2"/>
<sequence>MRLLRRCLLVAAIGVLSGCNSGVPEPASTEIPGTGLRLTIVRVATDPFLSRHNLAMSIERAGGCAQTVDLFPDTGYTSRRNVYVTAKAQIYVVGQFDARVIDIRQCSLTLAEFRHLDRDVIFVGSFDEDAEEHWGFVSAAVRPERPFEKR</sequence>
<dbReference type="InParanoid" id="A0A330L215"/>
<dbReference type="RefSeq" id="WP_121987832.1">
    <property type="nucleotide sequence ID" value="NZ_OUNR01000001.1"/>
</dbReference>
<dbReference type="PROSITE" id="PS51257">
    <property type="entry name" value="PROKAR_LIPOPROTEIN"/>
    <property type="match status" value="1"/>
</dbReference>
<feature type="chain" id="PRO_5016256725" description="Lipoprotein" evidence="1">
    <location>
        <begin position="23"/>
        <end position="150"/>
    </location>
</feature>
<evidence type="ECO:0008006" key="4">
    <source>
        <dbReference type="Google" id="ProtNLM"/>
    </source>
</evidence>
<dbReference type="Proteomes" id="UP000248168">
    <property type="component" value="Unassembled WGS sequence"/>
</dbReference>
<protein>
    <recommendedName>
        <fullName evidence="4">Lipoprotein</fullName>
    </recommendedName>
</protein>
<gene>
    <name evidence="2" type="ORF">NITLEN_10365</name>
</gene>
<accession>A0A330L215</accession>
<reference evidence="3" key="1">
    <citation type="submission" date="2018-04" db="EMBL/GenBank/DDBJ databases">
        <authorList>
            <person name="Lucker S."/>
            <person name="Sakoula D."/>
        </authorList>
    </citation>
    <scope>NUCLEOTIDE SEQUENCE [LARGE SCALE GENOMIC DNA]</scope>
</reference>
<name>A0A330L215_9BACT</name>
<evidence type="ECO:0000313" key="2">
    <source>
        <dbReference type="EMBL" id="SPP63279.1"/>
    </source>
</evidence>
<keyword evidence="1" id="KW-0732">Signal</keyword>
<keyword evidence="3" id="KW-1185">Reference proteome</keyword>
<evidence type="ECO:0000313" key="3">
    <source>
        <dbReference type="Proteomes" id="UP000248168"/>
    </source>
</evidence>
<dbReference type="AlphaFoldDB" id="A0A330L215"/>
<organism evidence="2 3">
    <name type="scientific">Nitrospira lenta</name>
    <dbReference type="NCBI Taxonomy" id="1436998"/>
    <lineage>
        <taxon>Bacteria</taxon>
        <taxon>Pseudomonadati</taxon>
        <taxon>Nitrospirota</taxon>
        <taxon>Nitrospiria</taxon>
        <taxon>Nitrospirales</taxon>
        <taxon>Nitrospiraceae</taxon>
        <taxon>Nitrospira</taxon>
    </lineage>
</organism>
<dbReference type="EMBL" id="OUNR01000001">
    <property type="protein sequence ID" value="SPP63279.1"/>
    <property type="molecule type" value="Genomic_DNA"/>
</dbReference>